<keyword evidence="3" id="KW-1185">Reference proteome</keyword>
<evidence type="ECO:0000256" key="1">
    <source>
        <dbReference type="SAM" id="SignalP"/>
    </source>
</evidence>
<name>A0A1I8PC25_STOCA</name>
<accession>A0A1I8PC25</accession>
<organism evidence="2 3">
    <name type="scientific">Stomoxys calcitrans</name>
    <name type="common">Stable fly</name>
    <name type="synonym">Conops calcitrans</name>
    <dbReference type="NCBI Taxonomy" id="35570"/>
    <lineage>
        <taxon>Eukaryota</taxon>
        <taxon>Metazoa</taxon>
        <taxon>Ecdysozoa</taxon>
        <taxon>Arthropoda</taxon>
        <taxon>Hexapoda</taxon>
        <taxon>Insecta</taxon>
        <taxon>Pterygota</taxon>
        <taxon>Neoptera</taxon>
        <taxon>Endopterygota</taxon>
        <taxon>Diptera</taxon>
        <taxon>Brachycera</taxon>
        <taxon>Muscomorpha</taxon>
        <taxon>Muscoidea</taxon>
        <taxon>Muscidae</taxon>
        <taxon>Stomoxys</taxon>
    </lineage>
</organism>
<dbReference type="EnsemblMetazoa" id="SCAU006693-RA">
    <property type="protein sequence ID" value="SCAU006693-PA"/>
    <property type="gene ID" value="SCAU006693"/>
</dbReference>
<evidence type="ECO:0000313" key="2">
    <source>
        <dbReference type="EnsemblMetazoa" id="SCAU006693-PA"/>
    </source>
</evidence>
<dbReference type="Proteomes" id="UP000095300">
    <property type="component" value="Unassembled WGS sequence"/>
</dbReference>
<dbReference type="AlphaFoldDB" id="A0A1I8PC25"/>
<keyword evidence="1" id="KW-0732">Signal</keyword>
<dbReference type="KEGG" id="scac:106094246"/>
<gene>
    <name evidence="2" type="primary">106094246</name>
</gene>
<feature type="chain" id="PRO_5009326354" description="Chitin-binding type-2 domain-containing protein" evidence="1">
    <location>
        <begin position="28"/>
        <end position="161"/>
    </location>
</feature>
<dbReference type="VEuPathDB" id="VectorBase:SCAU006693"/>
<protein>
    <recommendedName>
        <fullName evidence="4">Chitin-binding type-2 domain-containing protein</fullName>
    </recommendedName>
</protein>
<dbReference type="OrthoDB" id="7998970at2759"/>
<evidence type="ECO:0008006" key="4">
    <source>
        <dbReference type="Google" id="ProtNLM"/>
    </source>
</evidence>
<sequence length="161" mass="17630">MISPYFSYMTFAFVIIAVILRIQQTNAKCDECGPNSVACISNSSFHLCYDKIPDTSQTFSCVSGAICTQLSMVCIAAESGVEPDCLPKTACSKCDENQLFTCTSSTTYARCIDGQVQSVSYKCPRHLFCDTRTSEICVDECHLDLGMPECDLDEPLIGPKV</sequence>
<reference evidence="2" key="1">
    <citation type="submission" date="2020-05" db="UniProtKB">
        <authorList>
            <consortium name="EnsemblMetazoa"/>
        </authorList>
    </citation>
    <scope>IDENTIFICATION</scope>
    <source>
        <strain evidence="2">USDA</strain>
    </source>
</reference>
<evidence type="ECO:0000313" key="3">
    <source>
        <dbReference type="Proteomes" id="UP000095300"/>
    </source>
</evidence>
<proteinExistence type="predicted"/>
<feature type="signal peptide" evidence="1">
    <location>
        <begin position="1"/>
        <end position="27"/>
    </location>
</feature>